<organism evidence="1 2">
    <name type="scientific">Panicum virgatum</name>
    <name type="common">Blackwell switchgrass</name>
    <dbReference type="NCBI Taxonomy" id="38727"/>
    <lineage>
        <taxon>Eukaryota</taxon>
        <taxon>Viridiplantae</taxon>
        <taxon>Streptophyta</taxon>
        <taxon>Embryophyta</taxon>
        <taxon>Tracheophyta</taxon>
        <taxon>Spermatophyta</taxon>
        <taxon>Magnoliopsida</taxon>
        <taxon>Liliopsida</taxon>
        <taxon>Poales</taxon>
        <taxon>Poaceae</taxon>
        <taxon>PACMAD clade</taxon>
        <taxon>Panicoideae</taxon>
        <taxon>Panicodae</taxon>
        <taxon>Paniceae</taxon>
        <taxon>Panicinae</taxon>
        <taxon>Panicum</taxon>
        <taxon>Panicum sect. Hiantes</taxon>
    </lineage>
</organism>
<evidence type="ECO:0000313" key="2">
    <source>
        <dbReference type="Proteomes" id="UP000823388"/>
    </source>
</evidence>
<dbReference type="Proteomes" id="UP000823388">
    <property type="component" value="Chromosome 9K"/>
</dbReference>
<keyword evidence="2" id="KW-1185">Reference proteome</keyword>
<protein>
    <submittedName>
        <fullName evidence="1">Uncharacterized protein</fullName>
    </submittedName>
</protein>
<proteinExistence type="predicted"/>
<reference evidence="1" key="1">
    <citation type="submission" date="2020-05" db="EMBL/GenBank/DDBJ databases">
        <title>WGS assembly of Panicum virgatum.</title>
        <authorList>
            <person name="Lovell J.T."/>
            <person name="Jenkins J."/>
            <person name="Shu S."/>
            <person name="Juenger T.E."/>
            <person name="Schmutz J."/>
        </authorList>
    </citation>
    <scope>NUCLEOTIDE SEQUENCE</scope>
    <source>
        <strain evidence="1">AP13</strain>
    </source>
</reference>
<dbReference type="EMBL" id="CM029053">
    <property type="protein sequence ID" value="KAG2549513.1"/>
    <property type="molecule type" value="Genomic_DNA"/>
</dbReference>
<name>A0A8T0NJV3_PANVG</name>
<dbReference type="AlphaFoldDB" id="A0A8T0NJV3"/>
<evidence type="ECO:0000313" key="1">
    <source>
        <dbReference type="EMBL" id="KAG2549513.1"/>
    </source>
</evidence>
<sequence length="97" mass="10660">MHGLHLLYVIYTASTPAQETHTFPLLPATLFSTRGNEQGSTTTLFSAGKAHHDGCPGCSQVQRLELNKGIPYKEFFFVGVTTLASYTAVKFIQQPSR</sequence>
<accession>A0A8T0NJV3</accession>
<gene>
    <name evidence="1" type="ORF">PVAP13_9KG304739</name>
</gene>
<comment type="caution">
    <text evidence="1">The sequence shown here is derived from an EMBL/GenBank/DDBJ whole genome shotgun (WGS) entry which is preliminary data.</text>
</comment>